<evidence type="ECO:0000313" key="1">
    <source>
        <dbReference type="EMBL" id="KAF2463080.1"/>
    </source>
</evidence>
<gene>
    <name evidence="1" type="ORF">BDR25DRAFT_363168</name>
</gene>
<comment type="caution">
    <text evidence="1">The sequence shown here is derived from an EMBL/GenBank/DDBJ whole genome shotgun (WGS) entry which is preliminary data.</text>
</comment>
<accession>A0ACB6Q894</accession>
<sequence>MGAGSYVRYGSHSSYVSTAHVTATFTYLRVVVRTVGNAGNRRTLGLGSKYMADIIEWYASYCIEEVQPKIPPHVFSKLNSIQTTSNSTLQLAIKIQSHWTYSTTRTYLKSNIDDLFKIGWLGEYGGTDDLFGMRSLVDCTFGLKLNG</sequence>
<protein>
    <submittedName>
        <fullName evidence="1">Uncharacterized protein</fullName>
    </submittedName>
</protein>
<keyword evidence="2" id="KW-1185">Reference proteome</keyword>
<evidence type="ECO:0000313" key="2">
    <source>
        <dbReference type="Proteomes" id="UP000799755"/>
    </source>
</evidence>
<reference evidence="1" key="1">
    <citation type="journal article" date="2020" name="Stud. Mycol.">
        <title>101 Dothideomycetes genomes: a test case for predicting lifestyles and emergence of pathogens.</title>
        <authorList>
            <person name="Haridas S."/>
            <person name="Albert R."/>
            <person name="Binder M."/>
            <person name="Bloem J."/>
            <person name="Labutti K."/>
            <person name="Salamov A."/>
            <person name="Andreopoulos B."/>
            <person name="Baker S."/>
            <person name="Barry K."/>
            <person name="Bills G."/>
            <person name="Bluhm B."/>
            <person name="Cannon C."/>
            <person name="Castanera R."/>
            <person name="Culley D."/>
            <person name="Daum C."/>
            <person name="Ezra D."/>
            <person name="Gonzalez J."/>
            <person name="Henrissat B."/>
            <person name="Kuo A."/>
            <person name="Liang C."/>
            <person name="Lipzen A."/>
            <person name="Lutzoni F."/>
            <person name="Magnuson J."/>
            <person name="Mondo S."/>
            <person name="Nolan M."/>
            <person name="Ohm R."/>
            <person name="Pangilinan J."/>
            <person name="Park H.-J."/>
            <person name="Ramirez L."/>
            <person name="Alfaro M."/>
            <person name="Sun H."/>
            <person name="Tritt A."/>
            <person name="Yoshinaga Y."/>
            <person name="Zwiers L.-H."/>
            <person name="Turgeon B."/>
            <person name="Goodwin S."/>
            <person name="Spatafora J."/>
            <person name="Crous P."/>
            <person name="Grigoriev I."/>
        </authorList>
    </citation>
    <scope>NUCLEOTIDE SEQUENCE</scope>
    <source>
        <strain evidence="1">ATCC 200398</strain>
    </source>
</reference>
<organism evidence="1 2">
    <name type="scientific">Lindgomyces ingoldianus</name>
    <dbReference type="NCBI Taxonomy" id="673940"/>
    <lineage>
        <taxon>Eukaryota</taxon>
        <taxon>Fungi</taxon>
        <taxon>Dikarya</taxon>
        <taxon>Ascomycota</taxon>
        <taxon>Pezizomycotina</taxon>
        <taxon>Dothideomycetes</taxon>
        <taxon>Pleosporomycetidae</taxon>
        <taxon>Pleosporales</taxon>
        <taxon>Lindgomycetaceae</taxon>
        <taxon>Lindgomyces</taxon>
    </lineage>
</organism>
<dbReference type="Proteomes" id="UP000799755">
    <property type="component" value="Unassembled WGS sequence"/>
</dbReference>
<dbReference type="EMBL" id="MU003554">
    <property type="protein sequence ID" value="KAF2463080.1"/>
    <property type="molecule type" value="Genomic_DNA"/>
</dbReference>
<proteinExistence type="predicted"/>
<name>A0ACB6Q894_9PLEO</name>